<dbReference type="PANTHER" id="PTHR34985">
    <property type="entry name" value="SLR0554 PROTEIN"/>
    <property type="match status" value="1"/>
</dbReference>
<accession>A0A6N3A3D5</accession>
<dbReference type="EMBL" id="CACRUX010000021">
    <property type="protein sequence ID" value="VYT84436.1"/>
    <property type="molecule type" value="Genomic_DNA"/>
</dbReference>
<organism evidence="2">
    <name type="scientific">Veillonella ratti</name>
    <dbReference type="NCBI Taxonomy" id="103892"/>
    <lineage>
        <taxon>Bacteria</taxon>
        <taxon>Bacillati</taxon>
        <taxon>Bacillota</taxon>
        <taxon>Negativicutes</taxon>
        <taxon>Veillonellales</taxon>
        <taxon>Veillonellaceae</taxon>
        <taxon>Veillonella</taxon>
    </lineage>
</organism>
<evidence type="ECO:0000259" key="1">
    <source>
        <dbReference type="Pfam" id="PF05272"/>
    </source>
</evidence>
<proteinExistence type="predicted"/>
<gene>
    <name evidence="2" type="ORF">VRLFYP33_00593</name>
</gene>
<dbReference type="Pfam" id="PF05272">
    <property type="entry name" value="VapE-like_dom"/>
    <property type="match status" value="1"/>
</dbReference>
<name>A0A6N3A3D5_9FIRM</name>
<dbReference type="AlphaFoldDB" id="A0A6N3A3D5"/>
<evidence type="ECO:0000313" key="2">
    <source>
        <dbReference type="EMBL" id="VYT84436.1"/>
    </source>
</evidence>
<reference evidence="2" key="1">
    <citation type="submission" date="2019-11" db="EMBL/GenBank/DDBJ databases">
        <authorList>
            <person name="Feng L."/>
        </authorList>
    </citation>
    <scope>NUCLEOTIDE SEQUENCE</scope>
    <source>
        <strain evidence="2">VrattiLFYP33</strain>
    </source>
</reference>
<dbReference type="InterPro" id="IPR007936">
    <property type="entry name" value="VapE-like_dom"/>
</dbReference>
<sequence length="805" mass="91625">MSDIVIKIATGTNRYARSWKTQELKWSELVSQLSKATVTKETASEYKRMNKSQQGDVKDVGGFVGGYIPKNGRRVNGAVKQRYLLTLDADSPDDDFLMMLDLALDSYEYVLYSTHSYTEKQPRYRIIIPTDRPMLPDEFQAVSRRMAESIGIESFDPSTHQPERLMYWPSHPKDVEYVFQHHEGSLLPVDDILATYTDWTDVSLWPTSSRAETLMAHSAKKQGNPLAKSGLIGAFCRSYSITAAIDKFLPDIYAPCDTPNRYTYRAGSTVAGLVVYDNDTFAYSHHGTDPLSGKLVNAFDLVRIHKFGSLDEDCDAKMRSDARPSFKAMMNFVNEDGAAPVLLDKERAAKYSNEFDDIASLTGDDADDSWMRKLQRTKSGVPESNSYNCIWIMQHDPELKQRFGLDEFAHRIVVLGNLPWRTVNGSDLWGDTDDACIRNYLSTVYQIKGKGIIDDAITEVMNQNKIHPVREYLTALNWDGTERVDSLFIDFIGAEDTPYIRAVTRKWLCGAIARVMEPGIKFDTAIVLYGEQGLGKSVILERLGGKWFNNTLQDIKTKDALEQIQGAWINELAELSPTYKNDNEIVKAFLSRTTDRFRVPYGRRTEEYPRQCVFAGSTNNLLFLKDRTGNRRFWPISGNKQRKVRNSWDLSKDEVDQIWAEAFMLWANGESLVLDESLEQEAIKIQQSHTEGSELTGLIEEYLSVLLPPNWDSKDLYDRRAYLESYDEEKGGKPREKVCALEIWCEVLNGDRKTLSNAKARELIDILQSLQGWEPYNKGSGKLRFGKLYGVQKAFVPSDRGHNKL</sequence>
<dbReference type="RefSeq" id="WP_156704258.1">
    <property type="nucleotide sequence ID" value="NZ_CACRUX010000021.1"/>
</dbReference>
<protein>
    <submittedName>
        <fullName evidence="2">Virulence-associated protein E</fullName>
    </submittedName>
</protein>
<dbReference type="PANTHER" id="PTHR34985:SF1">
    <property type="entry name" value="SLR0554 PROTEIN"/>
    <property type="match status" value="1"/>
</dbReference>
<feature type="domain" description="Virulence-associated protein E-like" evidence="1">
    <location>
        <begin position="473"/>
        <end position="690"/>
    </location>
</feature>